<dbReference type="Gene3D" id="3.30.70.940">
    <property type="entry name" value="NusG, N-terminal domain"/>
    <property type="match status" value="1"/>
</dbReference>
<comment type="caution">
    <text evidence="1">The sequence shown here is derived from an EMBL/GenBank/DDBJ whole genome shotgun (WGS) entry which is preliminary data.</text>
</comment>
<dbReference type="CDD" id="cd09895">
    <property type="entry name" value="NGN_SP_UpxY"/>
    <property type="match status" value="1"/>
</dbReference>
<proteinExistence type="predicted"/>
<evidence type="ECO:0000313" key="2">
    <source>
        <dbReference type="Proteomes" id="UP000823860"/>
    </source>
</evidence>
<name>A0A9D2HSX8_9BACE</name>
<reference evidence="1" key="2">
    <citation type="submission" date="2021-04" db="EMBL/GenBank/DDBJ databases">
        <authorList>
            <person name="Gilroy R."/>
        </authorList>
    </citation>
    <scope>NUCLEOTIDE SEQUENCE</scope>
    <source>
        <strain evidence="1">ChiHecec1B25-7008</strain>
    </source>
</reference>
<dbReference type="AlphaFoldDB" id="A0A9D2HSX8"/>
<dbReference type="GO" id="GO:0006354">
    <property type="term" value="P:DNA-templated transcription elongation"/>
    <property type="evidence" value="ECO:0007669"/>
    <property type="project" value="InterPro"/>
</dbReference>
<evidence type="ECO:0000313" key="1">
    <source>
        <dbReference type="EMBL" id="HJA83472.1"/>
    </source>
</evidence>
<dbReference type="SUPFAM" id="SSF82679">
    <property type="entry name" value="N-utilization substance G protein NusG, N-terminal domain"/>
    <property type="match status" value="1"/>
</dbReference>
<dbReference type="InterPro" id="IPR036735">
    <property type="entry name" value="NGN_dom_sf"/>
</dbReference>
<gene>
    <name evidence="1" type="ORF">H9785_05855</name>
</gene>
<protein>
    <submittedName>
        <fullName evidence="1">UpxY family transcription antiterminator</fullName>
    </submittedName>
</protein>
<accession>A0A9D2HSX8</accession>
<sequence length="185" mass="21495">MNETQFKQENLQWFALRDLKRRHAKLPAYKVLEGLKMQYFTPMVHRLTVINGKRINQEVPFMQDLLFVKDTREHLDFIVKTTPKLQYRYKLGVQHTPIIVPTADMERFIHAVKSGANPQFYALDEVTPDMKKRKIRIIGGQLDGYTGTLVTIRGSKTKRLLVELPTLLAASVEVEPEYIELLVND</sequence>
<reference evidence="1" key="1">
    <citation type="journal article" date="2021" name="PeerJ">
        <title>Extensive microbial diversity within the chicken gut microbiome revealed by metagenomics and culture.</title>
        <authorList>
            <person name="Gilroy R."/>
            <person name="Ravi A."/>
            <person name="Getino M."/>
            <person name="Pursley I."/>
            <person name="Horton D.L."/>
            <person name="Alikhan N.F."/>
            <person name="Baker D."/>
            <person name="Gharbi K."/>
            <person name="Hall N."/>
            <person name="Watson M."/>
            <person name="Adriaenssens E.M."/>
            <person name="Foster-Nyarko E."/>
            <person name="Jarju S."/>
            <person name="Secka A."/>
            <person name="Antonio M."/>
            <person name="Oren A."/>
            <person name="Chaudhuri R.R."/>
            <person name="La Ragione R."/>
            <person name="Hildebrand F."/>
            <person name="Pallen M.J."/>
        </authorList>
    </citation>
    <scope>NUCLEOTIDE SEQUENCE</scope>
    <source>
        <strain evidence="1">ChiHecec1B25-7008</strain>
    </source>
</reference>
<dbReference type="NCBIfam" id="NF033644">
    <property type="entry name" value="antiterm_UpxY"/>
    <property type="match status" value="1"/>
</dbReference>
<organism evidence="1 2">
    <name type="scientific">Candidatus Bacteroides intestinavium</name>
    <dbReference type="NCBI Taxonomy" id="2838469"/>
    <lineage>
        <taxon>Bacteria</taxon>
        <taxon>Pseudomonadati</taxon>
        <taxon>Bacteroidota</taxon>
        <taxon>Bacteroidia</taxon>
        <taxon>Bacteroidales</taxon>
        <taxon>Bacteroidaceae</taxon>
        <taxon>Bacteroides</taxon>
    </lineage>
</organism>
<dbReference type="Proteomes" id="UP000823860">
    <property type="component" value="Unassembled WGS sequence"/>
</dbReference>
<dbReference type="EMBL" id="DWZE01000068">
    <property type="protein sequence ID" value="HJA83472.1"/>
    <property type="molecule type" value="Genomic_DNA"/>
</dbReference>